<keyword evidence="3" id="KW-1185">Reference proteome</keyword>
<keyword evidence="1" id="KW-0732">Signal</keyword>
<organism evidence="2 3">
    <name type="scientific">Phaeodactylibacter xiamenensis</name>
    <dbReference type="NCBI Taxonomy" id="1524460"/>
    <lineage>
        <taxon>Bacteria</taxon>
        <taxon>Pseudomonadati</taxon>
        <taxon>Bacteroidota</taxon>
        <taxon>Saprospiria</taxon>
        <taxon>Saprospirales</taxon>
        <taxon>Haliscomenobacteraceae</taxon>
        <taxon>Phaeodactylibacter</taxon>
    </lineage>
</organism>
<dbReference type="RefSeq" id="WP_044228618.1">
    <property type="nucleotide sequence ID" value="NZ_JBKAGJ010000004.1"/>
</dbReference>
<sequence length="657" mass="73459">MRHLLLLFFILPLGLSAQSTFQHQAPSLQIGLGGLSFGKGTLDAEVIASVIADKQAEVRVRLIKNMFLGRIEEAGGLNYIYLDNIINTVLEERNAETRTRNIYENTVNLVFVYALSDYYFALCDPELVALAEAYGGQKTGAAMAGQTFARFQLAASGERPGQGLVARSSAITFSEDSLTTAFKALLLDIVSEAVRNEPTLQELGLLRTMYRNSGSEALNTYLTLTDTVRKPLANAVYDRVQGRLSNLIDYIGLINYLFRTTNFKVNGASMGLDLESAAGLRNNDAIGAQLDSVRQYIRRAIGEQGRAELSAEELQVLLSFLGQLQQLDLDNISPGALSDLIFELYNDVLPVLERLAKNSQYFIDTYFELNTLLQSLVKTAFEQGFPFDYEALRDHLLFRLMAKLYEFDQAATYDDYLNALAGLSDIFPNQDTKAALNKIISLLRSYTEIIEGFQENEALDFDVESFLVSLQNINYDRWRPLSFIFNVGVNNAHFPDGLSLGNGESLRNYTFAGEKIGLKVNLLDWAYINSFGRQETFRYWGKSYVRLEPATEPTVSNLHLLLYGTGLLYNLANTGTTPDFNRPMIAGGLGLTFFNQLDLNASVGVPVNATAAQATPLFLNLGFDIRFDEYLQALNERRRQRRYERRVDALLLAPSED</sequence>
<dbReference type="OrthoDB" id="1318031at2"/>
<gene>
    <name evidence="2" type="ORF">IX84_28405</name>
</gene>
<name>A0A098RZU8_9BACT</name>
<feature type="chain" id="PRO_5001939586" evidence="1">
    <location>
        <begin position="18"/>
        <end position="657"/>
    </location>
</feature>
<evidence type="ECO:0000313" key="2">
    <source>
        <dbReference type="EMBL" id="KGE85410.1"/>
    </source>
</evidence>
<feature type="signal peptide" evidence="1">
    <location>
        <begin position="1"/>
        <end position="17"/>
    </location>
</feature>
<dbReference type="EMBL" id="JPOS01000090">
    <property type="protein sequence ID" value="KGE85410.1"/>
    <property type="molecule type" value="Genomic_DNA"/>
</dbReference>
<evidence type="ECO:0000313" key="3">
    <source>
        <dbReference type="Proteomes" id="UP000029736"/>
    </source>
</evidence>
<dbReference type="STRING" id="1524460.IX84_28405"/>
<protein>
    <submittedName>
        <fullName evidence="2">Uncharacterized protein</fullName>
    </submittedName>
</protein>
<reference evidence="2 3" key="1">
    <citation type="journal article" date="2014" name="Int. J. Syst. Evol. Microbiol.">
        <title>Phaeodactylibacter xiamenensis gen. nov., sp. nov., a member of the family Saprospiraceae isolated from the marine alga Phaeodactylum tricornutum.</title>
        <authorList>
            <person name="Chen Z.Jr."/>
            <person name="Lei X."/>
            <person name="Lai Q."/>
            <person name="Li Y."/>
            <person name="Zhang B."/>
            <person name="Zhang J."/>
            <person name="Zhang H."/>
            <person name="Yang L."/>
            <person name="Zheng W."/>
            <person name="Tian Y."/>
            <person name="Yu Z."/>
            <person name="Xu H.Jr."/>
            <person name="Zheng T."/>
        </authorList>
    </citation>
    <scope>NUCLEOTIDE SEQUENCE [LARGE SCALE GENOMIC DNA]</scope>
    <source>
        <strain evidence="2 3">KD52</strain>
    </source>
</reference>
<accession>A0A098RZU8</accession>
<proteinExistence type="predicted"/>
<comment type="caution">
    <text evidence="2">The sequence shown here is derived from an EMBL/GenBank/DDBJ whole genome shotgun (WGS) entry which is preliminary data.</text>
</comment>
<dbReference type="Proteomes" id="UP000029736">
    <property type="component" value="Unassembled WGS sequence"/>
</dbReference>
<evidence type="ECO:0000256" key="1">
    <source>
        <dbReference type="SAM" id="SignalP"/>
    </source>
</evidence>
<dbReference type="AlphaFoldDB" id="A0A098RZU8"/>